<gene>
    <name evidence="2" type="ORF">ARMA_0837</name>
</gene>
<evidence type="ECO:0000256" key="1">
    <source>
        <dbReference type="SAM" id="MobiDB-lite"/>
    </source>
</evidence>
<evidence type="ECO:0000313" key="2">
    <source>
        <dbReference type="EMBL" id="GAP62414.1"/>
    </source>
</evidence>
<dbReference type="InParanoid" id="A0A0M9UC06"/>
<accession>A0A0M9UC06</accession>
<sequence>MGSDGAPFPYKESPLSLKQARSPIFAPRFTKFLDFLAVLNILPGKELNQFAEDCEETTRRPIHPPTQYRHVLDDPPG</sequence>
<name>A0A0M9UC06_9CHLR</name>
<reference evidence="3" key="2">
    <citation type="submission" date="2015-08" db="EMBL/GenBank/DDBJ databases">
        <title>Draft Genome Sequence of a Heterotrophic Facultative Anaerobic Bacterium Ardenticatena maritima Strain 110S.</title>
        <authorList>
            <person name="Kawaichi S."/>
            <person name="Yoshida T."/>
            <person name="Sako Y."/>
            <person name="Nakamura R."/>
        </authorList>
    </citation>
    <scope>NUCLEOTIDE SEQUENCE [LARGE SCALE GENOMIC DNA]</scope>
    <source>
        <strain evidence="3">110S</strain>
    </source>
</reference>
<dbReference type="Proteomes" id="UP000037784">
    <property type="component" value="Unassembled WGS sequence"/>
</dbReference>
<dbReference type="AlphaFoldDB" id="A0A0M9UC06"/>
<comment type="caution">
    <text evidence="2">The sequence shown here is derived from an EMBL/GenBank/DDBJ whole genome shotgun (WGS) entry which is preliminary data.</text>
</comment>
<organism evidence="2 3">
    <name type="scientific">Ardenticatena maritima</name>
    <dbReference type="NCBI Taxonomy" id="872965"/>
    <lineage>
        <taxon>Bacteria</taxon>
        <taxon>Bacillati</taxon>
        <taxon>Chloroflexota</taxon>
        <taxon>Ardenticatenia</taxon>
        <taxon>Ardenticatenales</taxon>
        <taxon>Ardenticatenaceae</taxon>
        <taxon>Ardenticatena</taxon>
    </lineage>
</organism>
<protein>
    <submittedName>
        <fullName evidence="2">Uncharacterized protein</fullName>
    </submittedName>
</protein>
<dbReference type="EMBL" id="BBZA01000056">
    <property type="protein sequence ID" value="GAP62414.1"/>
    <property type="molecule type" value="Genomic_DNA"/>
</dbReference>
<proteinExistence type="predicted"/>
<feature type="region of interest" description="Disordered" evidence="1">
    <location>
        <begin position="53"/>
        <end position="77"/>
    </location>
</feature>
<evidence type="ECO:0000313" key="3">
    <source>
        <dbReference type="Proteomes" id="UP000037784"/>
    </source>
</evidence>
<reference evidence="2 3" key="1">
    <citation type="journal article" date="2015" name="Genome Announc.">
        <title>Draft Genome Sequence of a Heterotrophic Facultative Anaerobic Thermophilic Bacterium, Ardenticatena maritima Strain 110ST.</title>
        <authorList>
            <person name="Kawaichi S."/>
            <person name="Yoshida T."/>
            <person name="Sako Y."/>
            <person name="Nakamura R."/>
        </authorList>
    </citation>
    <scope>NUCLEOTIDE SEQUENCE [LARGE SCALE GENOMIC DNA]</scope>
    <source>
        <strain evidence="2 3">110S</strain>
    </source>
</reference>
<keyword evidence="3" id="KW-1185">Reference proteome</keyword>